<feature type="compositionally biased region" description="Basic and acidic residues" evidence="1">
    <location>
        <begin position="223"/>
        <end position="233"/>
    </location>
</feature>
<feature type="region of interest" description="Disordered" evidence="1">
    <location>
        <begin position="97"/>
        <end position="275"/>
    </location>
</feature>
<feature type="region of interest" description="Disordered" evidence="1">
    <location>
        <begin position="1"/>
        <end position="82"/>
    </location>
</feature>
<feature type="compositionally biased region" description="Pro residues" evidence="1">
    <location>
        <begin position="41"/>
        <end position="50"/>
    </location>
</feature>
<keyword evidence="3" id="KW-1185">Reference proteome</keyword>
<sequence length="602" mass="64032">MEDDVNQGCGGGGGEQNGRVNGAVGGRPTASPAGGARPKQPSRPRPPPPTEESDDESPSPAAARRVNGRPDPRLLLSHSASESDCALDECVYTYKGDRPADVNRNHHRPPAPPPPPAGGRVSPDLDFLEMDFDPSAFDTSEDELEVPAAAGWTAEDGSSPPPLANGPPPLESPSRASSPGAAAAAAPAENVKFNRLSAAGSNSDDNLRYSDTGSPDSNAAEARPGRRPAEHKVTNRRLVRYNLSSSSAPAAPPAAAELSPRLPHSRSEHSAVDGGSDKYRHCCSNDLSDRQPGGCAGDPNLQHDGCHGAPEKAFMARKGAANAADSGLFENGCDLSEKVMIWTEMEAFTRQVTQIARSACGATAVINVLLALGYQPDPAAAAAAVSTRLRREAAPLADYLFSRSEAGCTHTQLIEGVETLSGGEVCGRFFCMYPRRSFQLVRWLAGWLRRGAVPVATLNLQRGVPPQQTVPDAWHHQMAFGVGPQGVYLTNPLECVSASLLGEQLSSDSVLLVRSEDVTARWRHGCSLQPLMTAEDPRWSNMNVNVLREASDPPPPGVRRALAAHVTIPAWYRSGVTLFVRRSSPHCADLLREPELPRLEDC</sequence>
<feature type="compositionally biased region" description="Pro residues" evidence="1">
    <location>
        <begin position="159"/>
        <end position="171"/>
    </location>
</feature>
<protein>
    <submittedName>
        <fullName evidence="2">Uncharacterized protein</fullName>
    </submittedName>
</protein>
<feature type="compositionally biased region" description="Low complexity" evidence="1">
    <location>
        <begin position="243"/>
        <end position="262"/>
    </location>
</feature>
<evidence type="ECO:0000313" key="3">
    <source>
        <dbReference type="Proteomes" id="UP000440578"/>
    </source>
</evidence>
<feature type="compositionally biased region" description="Polar residues" evidence="1">
    <location>
        <begin position="199"/>
        <end position="217"/>
    </location>
</feature>
<evidence type="ECO:0000313" key="2">
    <source>
        <dbReference type="EMBL" id="KAF0305268.1"/>
    </source>
</evidence>
<reference evidence="2 3" key="1">
    <citation type="submission" date="2019-07" db="EMBL/GenBank/DDBJ databases">
        <title>Draft genome assembly of a fouling barnacle, Amphibalanus amphitrite (Darwin, 1854): The first reference genome for Thecostraca.</title>
        <authorList>
            <person name="Kim W."/>
        </authorList>
    </citation>
    <scope>NUCLEOTIDE SEQUENCE [LARGE SCALE GENOMIC DNA]</scope>
    <source>
        <strain evidence="2">SNU_AA5</strain>
        <tissue evidence="2">Soma without cirri and trophi</tissue>
    </source>
</reference>
<gene>
    <name evidence="2" type="ORF">FJT64_023094</name>
</gene>
<dbReference type="EMBL" id="VIIS01000772">
    <property type="protein sequence ID" value="KAF0305268.1"/>
    <property type="molecule type" value="Genomic_DNA"/>
</dbReference>
<evidence type="ECO:0000256" key="1">
    <source>
        <dbReference type="SAM" id="MobiDB-lite"/>
    </source>
</evidence>
<name>A0A6A4WSW5_AMPAM</name>
<proteinExistence type="predicted"/>
<feature type="compositionally biased region" description="Low complexity" evidence="1">
    <location>
        <begin position="172"/>
        <end position="188"/>
    </location>
</feature>
<dbReference type="Proteomes" id="UP000440578">
    <property type="component" value="Unassembled WGS sequence"/>
</dbReference>
<feature type="compositionally biased region" description="Basic and acidic residues" evidence="1">
    <location>
        <begin position="265"/>
        <end position="275"/>
    </location>
</feature>
<comment type="caution">
    <text evidence="2">The sequence shown here is derived from an EMBL/GenBank/DDBJ whole genome shotgun (WGS) entry which is preliminary data.</text>
</comment>
<organism evidence="2 3">
    <name type="scientific">Amphibalanus amphitrite</name>
    <name type="common">Striped barnacle</name>
    <name type="synonym">Balanus amphitrite</name>
    <dbReference type="NCBI Taxonomy" id="1232801"/>
    <lineage>
        <taxon>Eukaryota</taxon>
        <taxon>Metazoa</taxon>
        <taxon>Ecdysozoa</taxon>
        <taxon>Arthropoda</taxon>
        <taxon>Crustacea</taxon>
        <taxon>Multicrustacea</taxon>
        <taxon>Cirripedia</taxon>
        <taxon>Thoracica</taxon>
        <taxon>Thoracicalcarea</taxon>
        <taxon>Balanomorpha</taxon>
        <taxon>Balanoidea</taxon>
        <taxon>Balanidae</taxon>
        <taxon>Amphibalaninae</taxon>
        <taxon>Amphibalanus</taxon>
    </lineage>
</organism>
<dbReference type="AlphaFoldDB" id="A0A6A4WSW5"/>
<dbReference type="OrthoDB" id="10064600at2759"/>
<accession>A0A6A4WSW5</accession>